<evidence type="ECO:0000313" key="4">
    <source>
        <dbReference type="EMBL" id="SCY65431.1"/>
    </source>
</evidence>
<gene>
    <name evidence="4" type="ORF">SAMN05661077_0041</name>
</gene>
<feature type="domain" description="Luciferase-like" evidence="3">
    <location>
        <begin position="4"/>
        <end position="302"/>
    </location>
</feature>
<accession>A0A0N8PNL8</accession>
<dbReference type="GO" id="GO:0016705">
    <property type="term" value="F:oxidoreductase activity, acting on paired donors, with incorporation or reduction of molecular oxygen"/>
    <property type="evidence" value="ECO:0007669"/>
    <property type="project" value="InterPro"/>
</dbReference>
<evidence type="ECO:0000256" key="2">
    <source>
        <dbReference type="ARBA" id="ARBA00074555"/>
    </source>
</evidence>
<dbReference type="GO" id="GO:0005829">
    <property type="term" value="C:cytosol"/>
    <property type="evidence" value="ECO:0007669"/>
    <property type="project" value="TreeGrafter"/>
</dbReference>
<dbReference type="Pfam" id="PF00296">
    <property type="entry name" value="Bac_luciferase"/>
    <property type="match status" value="1"/>
</dbReference>
<sequence length="334" mass="36270">MTAFSILDLAPIRQGGDAAAAFGHTRELARHAEAWGYRRFWLAEHHNMTGIGSSATAVLIGHVAEATETIRVGSGGVMLPNHAPLVVAEQFGTLEALHPGRIDLGVGRAPGTDGRTVRALRRQDPDAAERFPQDLEELRSYFRPAERGQAVQAVPGAGLDIPVWILGSSPSSADLAARLGLPYAFASHFAPYQLMEALDLYRSRFEPSEHLGRPYVMLGMNVAAADTDAEARRQFTSLQQQFLSMVRGRTPRPLPPPVADLEEVATPGERERIAPMLWASAVGAPETVEREVRGFLERTGADEIMATTQMYEQAATLRSFELLAGVRERLAGGV</sequence>
<protein>
    <recommendedName>
        <fullName evidence="2">Luciferase-like monooxygenase</fullName>
    </recommendedName>
</protein>
<dbReference type="STRING" id="381306.AN478_00355"/>
<name>A0A0N8PNL8_9GAMM</name>
<dbReference type="CDD" id="cd00347">
    <property type="entry name" value="Flavin_utilizing_monoxygenases"/>
    <property type="match status" value="1"/>
</dbReference>
<dbReference type="InterPro" id="IPR019949">
    <property type="entry name" value="CmoO-like"/>
</dbReference>
<dbReference type="NCBIfam" id="TIGR03558">
    <property type="entry name" value="oxido_grp_1"/>
    <property type="match status" value="1"/>
</dbReference>
<dbReference type="EMBL" id="FMUN01000010">
    <property type="protein sequence ID" value="SCY65431.1"/>
    <property type="molecule type" value="Genomic_DNA"/>
</dbReference>
<keyword evidence="5" id="KW-1185">Reference proteome</keyword>
<dbReference type="PATRIC" id="fig|381306.5.peg.2849"/>
<dbReference type="RefSeq" id="WP_054964643.1">
    <property type="nucleotide sequence ID" value="NZ_FMUN01000010.1"/>
</dbReference>
<dbReference type="AlphaFoldDB" id="A0A0N8PNL8"/>
<dbReference type="Gene3D" id="3.20.20.30">
    <property type="entry name" value="Luciferase-like domain"/>
    <property type="match status" value="1"/>
</dbReference>
<organism evidence="4 5">
    <name type="scientific">Thiohalorhabdus denitrificans</name>
    <dbReference type="NCBI Taxonomy" id="381306"/>
    <lineage>
        <taxon>Bacteria</taxon>
        <taxon>Pseudomonadati</taxon>
        <taxon>Pseudomonadota</taxon>
        <taxon>Gammaproteobacteria</taxon>
        <taxon>Thiohalorhabdales</taxon>
        <taxon>Thiohalorhabdaceae</taxon>
        <taxon>Thiohalorhabdus</taxon>
    </lineage>
</organism>
<dbReference type="InterPro" id="IPR036661">
    <property type="entry name" value="Luciferase-like_sf"/>
</dbReference>
<proteinExistence type="predicted"/>
<reference evidence="5" key="1">
    <citation type="submission" date="2016-10" db="EMBL/GenBank/DDBJ databases">
        <authorList>
            <person name="Varghese N."/>
        </authorList>
    </citation>
    <scope>NUCLEOTIDE SEQUENCE [LARGE SCALE GENOMIC DNA]</scope>
    <source>
        <strain evidence="5">HL 19</strain>
    </source>
</reference>
<evidence type="ECO:0000313" key="5">
    <source>
        <dbReference type="Proteomes" id="UP000183104"/>
    </source>
</evidence>
<dbReference type="Proteomes" id="UP000183104">
    <property type="component" value="Unassembled WGS sequence"/>
</dbReference>
<dbReference type="InterPro" id="IPR050766">
    <property type="entry name" value="Bact_Lucif_Oxidored"/>
</dbReference>
<dbReference type="OrthoDB" id="9780518at2"/>
<evidence type="ECO:0000256" key="1">
    <source>
        <dbReference type="ARBA" id="ARBA00007789"/>
    </source>
</evidence>
<comment type="similarity">
    <text evidence="1">To bacterial alkanal monooxygenase alpha and beta chains.</text>
</comment>
<dbReference type="FunFam" id="3.20.20.30:FF:000002">
    <property type="entry name" value="LLM class flavin-dependent oxidoreductase"/>
    <property type="match status" value="1"/>
</dbReference>
<dbReference type="InterPro" id="IPR011251">
    <property type="entry name" value="Luciferase-like_dom"/>
</dbReference>
<evidence type="ECO:0000259" key="3">
    <source>
        <dbReference type="Pfam" id="PF00296"/>
    </source>
</evidence>
<dbReference type="PANTHER" id="PTHR30137:SF6">
    <property type="entry name" value="LUCIFERASE-LIKE MONOOXYGENASE"/>
    <property type="match status" value="1"/>
</dbReference>
<dbReference type="SUPFAM" id="SSF51679">
    <property type="entry name" value="Bacterial luciferase-like"/>
    <property type="match status" value="1"/>
</dbReference>
<dbReference type="PANTHER" id="PTHR30137">
    <property type="entry name" value="LUCIFERASE-LIKE MONOOXYGENASE"/>
    <property type="match status" value="1"/>
</dbReference>